<dbReference type="AlphaFoldDB" id="A0A0H2R7Y6"/>
<reference evidence="3 4" key="1">
    <citation type="submission" date="2015-04" db="EMBL/GenBank/DDBJ databases">
        <title>Complete genome sequence of Schizopora paradoxa KUC8140, a cosmopolitan wood degrader in East Asia.</title>
        <authorList>
            <consortium name="DOE Joint Genome Institute"/>
            <person name="Min B."/>
            <person name="Park H."/>
            <person name="Jang Y."/>
            <person name="Kim J.-J."/>
            <person name="Kim K.H."/>
            <person name="Pangilinan J."/>
            <person name="Lipzen A."/>
            <person name="Riley R."/>
            <person name="Grigoriev I.V."/>
            <person name="Spatafora J.W."/>
            <person name="Choi I.-G."/>
        </authorList>
    </citation>
    <scope>NUCLEOTIDE SEQUENCE [LARGE SCALE GENOMIC DNA]</scope>
    <source>
        <strain evidence="3 4">KUC8140</strain>
    </source>
</reference>
<sequence>MSETVFEYKEKEVVNEVNARGRPNSVHVSSNPTWQWHLFPVDSDNLRSPVFDTFGPQDRLKSGNNTNPSRGVNFNVIHEAQRNASTSSSLSDSPRYHSCDWPSLSRAFDNAASSLMMNIVKFENHARTLPPNSTVILLCRELCGTTIPRLSNINFQIAVDTRRSVGAELATAGSEYLYRLKCGLNEMSRVLNMIDGSSISHQYAKSGLLNRQDDAATVGYAEPIDKLRFNSSPDYRGQLLDDCIQNMRSLSFKLESPQLVRGLDRILVNQDYFRNAFMNSSTIAIFFSSITATTLQFSYLSSGAEGVSWTIVNACWFASLVLSIASATNGFLGAVVHQSPEYLGRANNLEDHLLQMWFRVCPSLLLTFAGALYLAGLCAFAISSSQEPLTKIVTIVLTAANSVALLTIYLMVFSRRFRQAIRFFPRGLLMSIVVPPTVTALAFCVLFKRIASSLGVSELPLIFYDLLKFLNMLLDRVGSGEAIRRWMFGARTASDQFERELDSQV</sequence>
<keyword evidence="2" id="KW-0812">Transmembrane</keyword>
<feature type="transmembrane region" description="Helical" evidence="2">
    <location>
        <begin position="424"/>
        <end position="447"/>
    </location>
</feature>
<feature type="region of interest" description="Disordered" evidence="1">
    <location>
        <begin position="52"/>
        <end position="72"/>
    </location>
</feature>
<name>A0A0H2R7Y6_9AGAM</name>
<protein>
    <submittedName>
        <fullName evidence="3">Uncharacterized protein</fullName>
    </submittedName>
</protein>
<keyword evidence="2" id="KW-0472">Membrane</keyword>
<feature type="transmembrane region" description="Helical" evidence="2">
    <location>
        <begin position="392"/>
        <end position="412"/>
    </location>
</feature>
<dbReference type="STRING" id="27342.A0A0H2R7Y6"/>
<evidence type="ECO:0000313" key="4">
    <source>
        <dbReference type="Proteomes" id="UP000053477"/>
    </source>
</evidence>
<dbReference type="EMBL" id="KQ086114">
    <property type="protein sequence ID" value="KLO07915.1"/>
    <property type="molecule type" value="Genomic_DNA"/>
</dbReference>
<feature type="compositionally biased region" description="Polar residues" evidence="1">
    <location>
        <begin position="62"/>
        <end position="72"/>
    </location>
</feature>
<proteinExistence type="predicted"/>
<evidence type="ECO:0000313" key="3">
    <source>
        <dbReference type="EMBL" id="KLO07915.1"/>
    </source>
</evidence>
<accession>A0A0H2R7Y6</accession>
<feature type="transmembrane region" description="Helical" evidence="2">
    <location>
        <begin position="283"/>
        <end position="302"/>
    </location>
</feature>
<feature type="transmembrane region" description="Helical" evidence="2">
    <location>
        <begin position="356"/>
        <end position="380"/>
    </location>
</feature>
<feature type="transmembrane region" description="Helical" evidence="2">
    <location>
        <begin position="314"/>
        <end position="336"/>
    </location>
</feature>
<organism evidence="3 4">
    <name type="scientific">Schizopora paradoxa</name>
    <dbReference type="NCBI Taxonomy" id="27342"/>
    <lineage>
        <taxon>Eukaryota</taxon>
        <taxon>Fungi</taxon>
        <taxon>Dikarya</taxon>
        <taxon>Basidiomycota</taxon>
        <taxon>Agaricomycotina</taxon>
        <taxon>Agaricomycetes</taxon>
        <taxon>Hymenochaetales</taxon>
        <taxon>Schizoporaceae</taxon>
        <taxon>Schizopora</taxon>
    </lineage>
</organism>
<dbReference type="Proteomes" id="UP000053477">
    <property type="component" value="Unassembled WGS sequence"/>
</dbReference>
<keyword evidence="2" id="KW-1133">Transmembrane helix</keyword>
<evidence type="ECO:0000256" key="1">
    <source>
        <dbReference type="SAM" id="MobiDB-lite"/>
    </source>
</evidence>
<gene>
    <name evidence="3" type="ORF">SCHPADRAFT_944879</name>
</gene>
<keyword evidence="4" id="KW-1185">Reference proteome</keyword>
<evidence type="ECO:0000256" key="2">
    <source>
        <dbReference type="SAM" id="Phobius"/>
    </source>
</evidence>
<dbReference type="InParanoid" id="A0A0H2R7Y6"/>
<dbReference type="OrthoDB" id="972532at2759"/>